<dbReference type="AlphaFoldDB" id="A0A4Z2H264"/>
<comment type="caution">
    <text evidence="1">The sequence shown here is derived from an EMBL/GenBank/DDBJ whole genome shotgun (WGS) entry which is preliminary data.</text>
</comment>
<sequence>METGFQVVLGAALGCQLVPPVILFSPGWLQCIGEAVAARCVGSKNGFKVHLESPCRLLGGALWRRVPFMGDDRRRAQ</sequence>
<accession>A0A4Z2H264</accession>
<organism evidence="1 2">
    <name type="scientific">Liparis tanakae</name>
    <name type="common">Tanaka's snailfish</name>
    <dbReference type="NCBI Taxonomy" id="230148"/>
    <lineage>
        <taxon>Eukaryota</taxon>
        <taxon>Metazoa</taxon>
        <taxon>Chordata</taxon>
        <taxon>Craniata</taxon>
        <taxon>Vertebrata</taxon>
        <taxon>Euteleostomi</taxon>
        <taxon>Actinopterygii</taxon>
        <taxon>Neopterygii</taxon>
        <taxon>Teleostei</taxon>
        <taxon>Neoteleostei</taxon>
        <taxon>Acanthomorphata</taxon>
        <taxon>Eupercaria</taxon>
        <taxon>Perciformes</taxon>
        <taxon>Cottioidei</taxon>
        <taxon>Cottales</taxon>
        <taxon>Liparidae</taxon>
        <taxon>Liparis</taxon>
    </lineage>
</organism>
<keyword evidence="2" id="KW-1185">Reference proteome</keyword>
<evidence type="ECO:0000313" key="1">
    <source>
        <dbReference type="EMBL" id="TNN59859.1"/>
    </source>
</evidence>
<name>A0A4Z2H264_9TELE</name>
<dbReference type="Proteomes" id="UP000314294">
    <property type="component" value="Unassembled WGS sequence"/>
</dbReference>
<protein>
    <submittedName>
        <fullName evidence="1">Uncharacterized protein</fullName>
    </submittedName>
</protein>
<reference evidence="1 2" key="1">
    <citation type="submission" date="2019-03" db="EMBL/GenBank/DDBJ databases">
        <title>First draft genome of Liparis tanakae, snailfish: a comprehensive survey of snailfish specific genes.</title>
        <authorList>
            <person name="Kim W."/>
            <person name="Song I."/>
            <person name="Jeong J.-H."/>
            <person name="Kim D."/>
            <person name="Kim S."/>
            <person name="Ryu S."/>
            <person name="Song J.Y."/>
            <person name="Lee S.K."/>
        </authorList>
    </citation>
    <scope>NUCLEOTIDE SEQUENCE [LARGE SCALE GENOMIC DNA]</scope>
    <source>
        <tissue evidence="1">Muscle</tissue>
    </source>
</reference>
<gene>
    <name evidence="1" type="ORF">EYF80_029908</name>
</gene>
<evidence type="ECO:0000313" key="2">
    <source>
        <dbReference type="Proteomes" id="UP000314294"/>
    </source>
</evidence>
<dbReference type="EMBL" id="SRLO01000346">
    <property type="protein sequence ID" value="TNN59859.1"/>
    <property type="molecule type" value="Genomic_DNA"/>
</dbReference>
<proteinExistence type="predicted"/>